<sequence>MPKHDFMSPKAISNRIKSKGLQKLRWFCQMCEKQCRDENGFKCHMSSEAHQRQLLLVAENPGRYVASFSQQFLQDFMKLLSHSYGTRRVNANEVYQEYIKDKNHYHMNATRWTTLTGFVMFLGKTGMCEVDPTPKGWFIKYIDRSPDVLAREQAAAKKSKMDRDDEDRCQKMINDRIARDLATKGSKPMNCVTQYLLEYSQPPEPVYTELQRKDESEKGYLNLLAVVLKLFKSSASPSNSAAATSSSTVGYGVREGEEERGKEGEGEDSGSKEGQEEQKEREGRESKRKISEEDMEEGRQENEAGREAGAVKMTESLNGSETAKPKHPLERSQSFQNVLKMAASSATGVGERGKTKKKVAEKEDSRKRKWSALDEIREGIVVKVVHKKLYSRQKGVVEGVENQFTALVRILDTGDKAKFDQAHLETVIPAIGKPVMVVNGAYRGLRAILEGLNTAQFCVSVRIDQGPARGRRVDRVPYEDISKLYVEP</sequence>
<dbReference type="GO" id="GO:0008270">
    <property type="term" value="F:zinc ion binding"/>
    <property type="evidence" value="ECO:0007669"/>
    <property type="project" value="UniProtKB-KW"/>
</dbReference>
<comment type="similarity">
    <text evidence="1">Belongs to the KIN17 family.</text>
</comment>
<keyword evidence="2" id="KW-0479">Metal-binding</keyword>
<keyword evidence="8" id="KW-1185">Reference proteome</keyword>
<feature type="region of interest" description="Disordered" evidence="5">
    <location>
        <begin position="234"/>
        <end position="311"/>
    </location>
</feature>
<dbReference type="InterPro" id="IPR037321">
    <property type="entry name" value="KIN17-like"/>
</dbReference>
<dbReference type="Gene3D" id="1.10.10.2030">
    <property type="entry name" value="DNA/RNA-binding protein Kin17, conserved domain"/>
    <property type="match status" value="1"/>
</dbReference>
<name>A0AA35TP17_GEOBA</name>
<dbReference type="CDD" id="cd13155">
    <property type="entry name" value="KOW_KIN17"/>
    <property type="match status" value="1"/>
</dbReference>
<dbReference type="Pfam" id="PF25092">
    <property type="entry name" value="SH3_KIN17_C"/>
    <property type="match status" value="1"/>
</dbReference>
<protein>
    <submittedName>
        <fullName evidence="7">KIN17-like protein</fullName>
    </submittedName>
</protein>
<keyword evidence="4" id="KW-0862">Zinc</keyword>
<keyword evidence="3" id="KW-0863">Zinc-finger</keyword>
<evidence type="ECO:0000256" key="2">
    <source>
        <dbReference type="ARBA" id="ARBA00022723"/>
    </source>
</evidence>
<organism evidence="7 8">
    <name type="scientific">Geodia barretti</name>
    <name type="common">Barrett's horny sponge</name>
    <dbReference type="NCBI Taxonomy" id="519541"/>
    <lineage>
        <taxon>Eukaryota</taxon>
        <taxon>Metazoa</taxon>
        <taxon>Porifera</taxon>
        <taxon>Demospongiae</taxon>
        <taxon>Heteroscleromorpha</taxon>
        <taxon>Tetractinellida</taxon>
        <taxon>Astrophorina</taxon>
        <taxon>Geodiidae</taxon>
        <taxon>Geodia</taxon>
    </lineage>
</organism>
<feature type="compositionally biased region" description="Basic and acidic residues" evidence="5">
    <location>
        <begin position="254"/>
        <end position="306"/>
    </location>
</feature>
<dbReference type="AlphaFoldDB" id="A0AA35TP17"/>
<dbReference type="InterPro" id="IPR036236">
    <property type="entry name" value="Znf_C2H2_sf"/>
</dbReference>
<dbReference type="Pfam" id="PF10357">
    <property type="entry name" value="WH_KIN17"/>
    <property type="match status" value="1"/>
</dbReference>
<dbReference type="InterPro" id="IPR041330">
    <property type="entry name" value="KN17_SH3"/>
</dbReference>
<evidence type="ECO:0000313" key="7">
    <source>
        <dbReference type="EMBL" id="CAI8051539.1"/>
    </source>
</evidence>
<dbReference type="InterPro" id="IPR038254">
    <property type="entry name" value="KIN17_WH-like_sf"/>
</dbReference>
<dbReference type="SMART" id="SM01253">
    <property type="entry name" value="Kin17_mid"/>
    <property type="match status" value="1"/>
</dbReference>
<dbReference type="GO" id="GO:0005634">
    <property type="term" value="C:nucleus"/>
    <property type="evidence" value="ECO:0007669"/>
    <property type="project" value="TreeGrafter"/>
</dbReference>
<dbReference type="InterPro" id="IPR056767">
    <property type="entry name" value="C2H2-Znf_KIN17"/>
</dbReference>
<dbReference type="InterPro" id="IPR019447">
    <property type="entry name" value="DNA/RNA-bd_Kin17_WH-like_dom"/>
</dbReference>
<accession>A0AA35TP17</accession>
<dbReference type="GO" id="GO:0003690">
    <property type="term" value="F:double-stranded DNA binding"/>
    <property type="evidence" value="ECO:0007669"/>
    <property type="project" value="TreeGrafter"/>
</dbReference>
<dbReference type="InterPro" id="IPR014722">
    <property type="entry name" value="Rib_uL2_dom2"/>
</dbReference>
<dbReference type="Proteomes" id="UP001174909">
    <property type="component" value="Unassembled WGS sequence"/>
</dbReference>
<dbReference type="FunFam" id="1.10.10.2030:FF:000001">
    <property type="entry name" value="DNA/RNA-binding protein KIN17, putative"/>
    <property type="match status" value="1"/>
</dbReference>
<evidence type="ECO:0000256" key="1">
    <source>
        <dbReference type="ARBA" id="ARBA00008517"/>
    </source>
</evidence>
<gene>
    <name evidence="7" type="ORF">GBAR_LOCUS28212</name>
</gene>
<dbReference type="GO" id="GO:0006260">
    <property type="term" value="P:DNA replication"/>
    <property type="evidence" value="ECO:0007669"/>
    <property type="project" value="TreeGrafter"/>
</dbReference>
<dbReference type="FunFam" id="2.30.30.30:FF:000021">
    <property type="entry name" value="DNA/RNA-binding protein KIN17, putative"/>
    <property type="match status" value="1"/>
</dbReference>
<dbReference type="EMBL" id="CASHTH010003944">
    <property type="protein sequence ID" value="CAI8051539.1"/>
    <property type="molecule type" value="Genomic_DNA"/>
</dbReference>
<evidence type="ECO:0000259" key="6">
    <source>
        <dbReference type="SMART" id="SM01253"/>
    </source>
</evidence>
<feature type="compositionally biased region" description="Low complexity" evidence="5">
    <location>
        <begin position="234"/>
        <end position="252"/>
    </location>
</feature>
<dbReference type="GO" id="GO:0006974">
    <property type="term" value="P:DNA damage response"/>
    <property type="evidence" value="ECO:0007669"/>
    <property type="project" value="TreeGrafter"/>
</dbReference>
<dbReference type="Gene3D" id="2.30.30.140">
    <property type="match status" value="1"/>
</dbReference>
<dbReference type="Pfam" id="PF25095">
    <property type="entry name" value="C2H2-zf_KIN17"/>
    <property type="match status" value="1"/>
</dbReference>
<proteinExistence type="inferred from homology"/>
<dbReference type="InterPro" id="IPR041995">
    <property type="entry name" value="KOW_KIN17"/>
</dbReference>
<dbReference type="Gene3D" id="2.30.30.30">
    <property type="match status" value="1"/>
</dbReference>
<evidence type="ECO:0000313" key="8">
    <source>
        <dbReference type="Proteomes" id="UP001174909"/>
    </source>
</evidence>
<evidence type="ECO:0000256" key="3">
    <source>
        <dbReference type="ARBA" id="ARBA00022771"/>
    </source>
</evidence>
<dbReference type="Pfam" id="PF18131">
    <property type="entry name" value="KN17_SH3"/>
    <property type="match status" value="1"/>
</dbReference>
<evidence type="ECO:0000256" key="4">
    <source>
        <dbReference type="ARBA" id="ARBA00022833"/>
    </source>
</evidence>
<feature type="region of interest" description="Disordered" evidence="5">
    <location>
        <begin position="344"/>
        <end position="364"/>
    </location>
</feature>
<dbReference type="PANTHER" id="PTHR12805:SF0">
    <property type="entry name" value="DNA_RNA-BINDING PROTEIN KIN17"/>
    <property type="match status" value="1"/>
</dbReference>
<evidence type="ECO:0000256" key="5">
    <source>
        <dbReference type="SAM" id="MobiDB-lite"/>
    </source>
</evidence>
<feature type="domain" description="DNA/RNA-binding protein Kin17 WH-like" evidence="6">
    <location>
        <begin position="52"/>
        <end position="178"/>
    </location>
</feature>
<dbReference type="SUPFAM" id="SSF57667">
    <property type="entry name" value="beta-beta-alpha zinc fingers"/>
    <property type="match status" value="1"/>
</dbReference>
<dbReference type="PANTHER" id="PTHR12805">
    <property type="entry name" value="KIN17 KIN, ANTIGENIC DETERMINANT OF RECA PROTEIN HOMOLOG"/>
    <property type="match status" value="1"/>
</dbReference>
<comment type="caution">
    <text evidence="7">The sequence shown here is derived from an EMBL/GenBank/DDBJ whole genome shotgun (WGS) entry which is preliminary data.</text>
</comment>
<reference evidence="7" key="1">
    <citation type="submission" date="2023-03" db="EMBL/GenBank/DDBJ databases">
        <authorList>
            <person name="Steffen K."/>
            <person name="Cardenas P."/>
        </authorList>
    </citation>
    <scope>NUCLEOTIDE SEQUENCE</scope>
</reference>